<dbReference type="AlphaFoldDB" id="A0AAN8ST53"/>
<comment type="caution">
    <text evidence="1">The sequence shown here is derived from an EMBL/GenBank/DDBJ whole genome shotgun (WGS) entry which is preliminary data.</text>
</comment>
<proteinExistence type="predicted"/>
<keyword evidence="2" id="KW-1185">Reference proteome</keyword>
<evidence type="ECO:0000313" key="1">
    <source>
        <dbReference type="EMBL" id="KAK6773392.1"/>
    </source>
</evidence>
<reference evidence="1 2" key="1">
    <citation type="submission" date="2024-02" db="EMBL/GenBank/DDBJ databases">
        <title>de novo genome assembly of Solanum bulbocastanum strain 11H21.</title>
        <authorList>
            <person name="Hosaka A.J."/>
        </authorList>
    </citation>
    <scope>NUCLEOTIDE SEQUENCE [LARGE SCALE GENOMIC DNA]</scope>
    <source>
        <tissue evidence="1">Young leaves</tissue>
    </source>
</reference>
<accession>A0AAN8ST53</accession>
<organism evidence="1 2">
    <name type="scientific">Solanum bulbocastanum</name>
    <name type="common">Wild potato</name>
    <dbReference type="NCBI Taxonomy" id="147425"/>
    <lineage>
        <taxon>Eukaryota</taxon>
        <taxon>Viridiplantae</taxon>
        <taxon>Streptophyta</taxon>
        <taxon>Embryophyta</taxon>
        <taxon>Tracheophyta</taxon>
        <taxon>Spermatophyta</taxon>
        <taxon>Magnoliopsida</taxon>
        <taxon>eudicotyledons</taxon>
        <taxon>Gunneridae</taxon>
        <taxon>Pentapetalae</taxon>
        <taxon>asterids</taxon>
        <taxon>lamiids</taxon>
        <taxon>Solanales</taxon>
        <taxon>Solanaceae</taxon>
        <taxon>Solanoideae</taxon>
        <taxon>Solaneae</taxon>
        <taxon>Solanum</taxon>
    </lineage>
</organism>
<gene>
    <name evidence="1" type="ORF">RDI58_028630</name>
</gene>
<sequence>MKSYAKDAGYDEIEAFYVEDPTTYRFKGGPLLALSWEHFLVKKIFKN</sequence>
<evidence type="ECO:0000313" key="2">
    <source>
        <dbReference type="Proteomes" id="UP001371456"/>
    </source>
</evidence>
<dbReference type="EMBL" id="JBANQN010000012">
    <property type="protein sequence ID" value="KAK6773392.1"/>
    <property type="molecule type" value="Genomic_DNA"/>
</dbReference>
<protein>
    <submittedName>
        <fullName evidence="1">Uncharacterized protein</fullName>
    </submittedName>
</protein>
<dbReference type="Proteomes" id="UP001371456">
    <property type="component" value="Unassembled WGS sequence"/>
</dbReference>
<name>A0AAN8ST53_SOLBU</name>